<dbReference type="InterPro" id="IPR025201">
    <property type="entry name" value="KdpD_TM"/>
</dbReference>
<keyword evidence="6 14" id="KW-0812">Transmembrane</keyword>
<dbReference type="Pfam" id="PF07536">
    <property type="entry name" value="HWE_HK"/>
    <property type="match status" value="1"/>
</dbReference>
<evidence type="ECO:0000256" key="3">
    <source>
        <dbReference type="ARBA" id="ARBA00012438"/>
    </source>
</evidence>
<evidence type="ECO:0000256" key="9">
    <source>
        <dbReference type="ARBA" id="ARBA00022840"/>
    </source>
</evidence>
<dbReference type="Gene3D" id="1.20.120.620">
    <property type="entry name" value="Backbone structure of the membrane domain of e. Coli histidine kinase receptor kdpd"/>
    <property type="match status" value="1"/>
</dbReference>
<evidence type="ECO:0000256" key="10">
    <source>
        <dbReference type="ARBA" id="ARBA00022989"/>
    </source>
</evidence>
<dbReference type="InterPro" id="IPR038318">
    <property type="entry name" value="KdpD_sf"/>
</dbReference>
<dbReference type="EMBL" id="RWKW01000002">
    <property type="protein sequence ID" value="RST88385.1"/>
    <property type="molecule type" value="Genomic_DNA"/>
</dbReference>
<keyword evidence="17" id="KW-1185">Reference proteome</keyword>
<dbReference type="InterPro" id="IPR011102">
    <property type="entry name" value="Sig_transdc_His_kinase_HWE"/>
</dbReference>
<evidence type="ECO:0000256" key="1">
    <source>
        <dbReference type="ARBA" id="ARBA00000085"/>
    </source>
</evidence>
<keyword evidence="10 14" id="KW-1133">Transmembrane helix</keyword>
<dbReference type="GO" id="GO:0004673">
    <property type="term" value="F:protein histidine kinase activity"/>
    <property type="evidence" value="ECO:0007669"/>
    <property type="project" value="UniProtKB-EC"/>
</dbReference>
<protein>
    <recommendedName>
        <fullName evidence="3">histidine kinase</fullName>
        <ecNumber evidence="3">2.7.13.3</ecNumber>
    </recommendedName>
</protein>
<comment type="catalytic activity">
    <reaction evidence="1">
        <text>ATP + protein L-histidine = ADP + protein N-phospho-L-histidine.</text>
        <dbReference type="EC" id="2.7.13.3"/>
    </reaction>
</comment>
<sequence>MVVAAGLEARRPDAQAADQAPKSPRDRLPSLLSRLPAFRATVETATRRERIIAYGVSLAIVLVAIAARFLVDPYLPPGFPYLTFFPAVVLTGFFFGIYPALMNSAISGLAAWYWFILPVESFALTSQSVTALGFYFLVIGIDLGLLQLLLVAYAAQVRAREELTRHLQLQQLVSAEVDHRLKNLLATTSGLVALSQRHATTPQQLGNQLRQRIQAMGHSVSVLRGSSHGGRADIRDVIRAAIEPMGVTEGERLSFDGPRLDINGTSIVPLSLIMHELVTNALKYGALSAEGGSIHISWRHVEAQAPLGNEAGSATIELVWQEQGGPLVTVPTTQGFGTDLILRMASSFGGQSDMKYEPTGLVVRFGMDARSVLADAE</sequence>
<keyword evidence="8" id="KW-0418">Kinase</keyword>
<feature type="transmembrane region" description="Helical" evidence="14">
    <location>
        <begin position="51"/>
        <end position="71"/>
    </location>
</feature>
<keyword evidence="4" id="KW-0597">Phosphoprotein</keyword>
<dbReference type="RefSeq" id="WP_126697659.1">
    <property type="nucleotide sequence ID" value="NZ_RWKW01000002.1"/>
</dbReference>
<dbReference type="PANTHER" id="PTHR41523">
    <property type="entry name" value="TWO-COMPONENT SYSTEM SENSOR PROTEIN"/>
    <property type="match status" value="1"/>
</dbReference>
<evidence type="ECO:0000259" key="15">
    <source>
        <dbReference type="SMART" id="SM00911"/>
    </source>
</evidence>
<evidence type="ECO:0000256" key="14">
    <source>
        <dbReference type="SAM" id="Phobius"/>
    </source>
</evidence>
<dbReference type="Gene3D" id="3.30.565.10">
    <property type="entry name" value="Histidine kinase-like ATPase, C-terminal domain"/>
    <property type="match status" value="1"/>
</dbReference>
<dbReference type="Pfam" id="PF13493">
    <property type="entry name" value="DUF4118"/>
    <property type="match status" value="1"/>
</dbReference>
<keyword evidence="5" id="KW-0808">Transferase</keyword>
<dbReference type="InterPro" id="IPR036890">
    <property type="entry name" value="HATPase_C_sf"/>
</dbReference>
<dbReference type="GO" id="GO:0005524">
    <property type="term" value="F:ATP binding"/>
    <property type="evidence" value="ECO:0007669"/>
    <property type="project" value="UniProtKB-KW"/>
</dbReference>
<dbReference type="GO" id="GO:0016020">
    <property type="term" value="C:membrane"/>
    <property type="evidence" value="ECO:0007669"/>
    <property type="project" value="UniProtKB-SubCell"/>
</dbReference>
<gene>
    <name evidence="16" type="ORF">EJC49_01430</name>
</gene>
<evidence type="ECO:0000256" key="2">
    <source>
        <dbReference type="ARBA" id="ARBA00004141"/>
    </source>
</evidence>
<keyword evidence="12 14" id="KW-0472">Membrane</keyword>
<comment type="caution">
    <text evidence="16">The sequence shown here is derived from an EMBL/GenBank/DDBJ whole genome shotgun (WGS) entry which is preliminary data.</text>
</comment>
<evidence type="ECO:0000256" key="11">
    <source>
        <dbReference type="ARBA" id="ARBA00023012"/>
    </source>
</evidence>
<evidence type="ECO:0000313" key="16">
    <source>
        <dbReference type="EMBL" id="RST88385.1"/>
    </source>
</evidence>
<proteinExistence type="predicted"/>
<organism evidence="16 17">
    <name type="scientific">Aquibium carbonis</name>
    <dbReference type="NCBI Taxonomy" id="2495581"/>
    <lineage>
        <taxon>Bacteria</taxon>
        <taxon>Pseudomonadati</taxon>
        <taxon>Pseudomonadota</taxon>
        <taxon>Alphaproteobacteria</taxon>
        <taxon>Hyphomicrobiales</taxon>
        <taxon>Phyllobacteriaceae</taxon>
        <taxon>Aquibium</taxon>
    </lineage>
</organism>
<evidence type="ECO:0000256" key="4">
    <source>
        <dbReference type="ARBA" id="ARBA00022553"/>
    </source>
</evidence>
<feature type="region of interest" description="Disordered" evidence="13">
    <location>
        <begin position="1"/>
        <end position="27"/>
    </location>
</feature>
<dbReference type="GO" id="GO:0000160">
    <property type="term" value="P:phosphorelay signal transduction system"/>
    <property type="evidence" value="ECO:0007669"/>
    <property type="project" value="UniProtKB-KW"/>
</dbReference>
<evidence type="ECO:0000256" key="13">
    <source>
        <dbReference type="SAM" id="MobiDB-lite"/>
    </source>
</evidence>
<dbReference type="Proteomes" id="UP000278398">
    <property type="component" value="Unassembled WGS sequence"/>
</dbReference>
<keyword evidence="9" id="KW-0067">ATP-binding</keyword>
<feature type="transmembrane region" description="Helical" evidence="14">
    <location>
        <begin position="83"/>
        <end position="101"/>
    </location>
</feature>
<feature type="domain" description="Signal transduction histidine kinase HWE region" evidence="15">
    <location>
        <begin position="176"/>
        <end position="259"/>
    </location>
</feature>
<evidence type="ECO:0000256" key="5">
    <source>
        <dbReference type="ARBA" id="ARBA00022679"/>
    </source>
</evidence>
<dbReference type="SMART" id="SM00911">
    <property type="entry name" value="HWE_HK"/>
    <property type="match status" value="1"/>
</dbReference>
<dbReference type="EC" id="2.7.13.3" evidence="3"/>
<evidence type="ECO:0000256" key="6">
    <source>
        <dbReference type="ARBA" id="ARBA00022692"/>
    </source>
</evidence>
<keyword evidence="11" id="KW-0902">Two-component regulatory system</keyword>
<dbReference type="AlphaFoldDB" id="A0A3R9YID0"/>
<evidence type="ECO:0000256" key="12">
    <source>
        <dbReference type="ARBA" id="ARBA00023136"/>
    </source>
</evidence>
<name>A0A3R9YID0_9HYPH</name>
<evidence type="ECO:0000256" key="8">
    <source>
        <dbReference type="ARBA" id="ARBA00022777"/>
    </source>
</evidence>
<feature type="transmembrane region" description="Helical" evidence="14">
    <location>
        <begin position="132"/>
        <end position="155"/>
    </location>
</feature>
<feature type="transmembrane region" description="Helical" evidence="14">
    <location>
        <begin position="108"/>
        <end position="126"/>
    </location>
</feature>
<reference evidence="16 17" key="1">
    <citation type="submission" date="2018-12" db="EMBL/GenBank/DDBJ databases">
        <title>Mesorhizobium carbonis sp. nov., isolated from coal mine water.</title>
        <authorList>
            <person name="Xin W."/>
            <person name="Xu Z."/>
            <person name="Xiang F."/>
            <person name="Zhang J."/>
            <person name="Xi L."/>
            <person name="Liu J."/>
        </authorList>
    </citation>
    <scope>NUCLEOTIDE SEQUENCE [LARGE SCALE GENOMIC DNA]</scope>
    <source>
        <strain evidence="16 17">B2.3</strain>
    </source>
</reference>
<evidence type="ECO:0000256" key="7">
    <source>
        <dbReference type="ARBA" id="ARBA00022741"/>
    </source>
</evidence>
<dbReference type="OrthoDB" id="341208at2"/>
<comment type="subcellular location">
    <subcellularLocation>
        <location evidence="2">Membrane</location>
        <topology evidence="2">Multi-pass membrane protein</topology>
    </subcellularLocation>
</comment>
<keyword evidence="7" id="KW-0547">Nucleotide-binding</keyword>
<dbReference type="PANTHER" id="PTHR41523:SF8">
    <property type="entry name" value="ETHYLENE RESPONSE SENSOR PROTEIN"/>
    <property type="match status" value="1"/>
</dbReference>
<accession>A0A3R9YID0</accession>
<evidence type="ECO:0000313" key="17">
    <source>
        <dbReference type="Proteomes" id="UP000278398"/>
    </source>
</evidence>